<dbReference type="EMBL" id="BQNB010015017">
    <property type="protein sequence ID" value="GJT35056.1"/>
    <property type="molecule type" value="Genomic_DNA"/>
</dbReference>
<evidence type="ECO:0000313" key="1">
    <source>
        <dbReference type="EMBL" id="GJT35056.1"/>
    </source>
</evidence>
<dbReference type="Proteomes" id="UP001151760">
    <property type="component" value="Unassembled WGS sequence"/>
</dbReference>
<keyword evidence="2" id="KW-1185">Reference proteome</keyword>
<proteinExistence type="predicted"/>
<organism evidence="1 2">
    <name type="scientific">Tanacetum coccineum</name>
    <dbReference type="NCBI Taxonomy" id="301880"/>
    <lineage>
        <taxon>Eukaryota</taxon>
        <taxon>Viridiplantae</taxon>
        <taxon>Streptophyta</taxon>
        <taxon>Embryophyta</taxon>
        <taxon>Tracheophyta</taxon>
        <taxon>Spermatophyta</taxon>
        <taxon>Magnoliopsida</taxon>
        <taxon>eudicotyledons</taxon>
        <taxon>Gunneridae</taxon>
        <taxon>Pentapetalae</taxon>
        <taxon>asterids</taxon>
        <taxon>campanulids</taxon>
        <taxon>Asterales</taxon>
        <taxon>Asteraceae</taxon>
        <taxon>Asteroideae</taxon>
        <taxon>Anthemideae</taxon>
        <taxon>Anthemidinae</taxon>
        <taxon>Tanacetum</taxon>
    </lineage>
</organism>
<reference evidence="1" key="1">
    <citation type="journal article" date="2022" name="Int. J. Mol. Sci.">
        <title>Draft Genome of Tanacetum Coccineum: Genomic Comparison of Closely Related Tanacetum-Family Plants.</title>
        <authorList>
            <person name="Yamashiro T."/>
            <person name="Shiraishi A."/>
            <person name="Nakayama K."/>
            <person name="Satake H."/>
        </authorList>
    </citation>
    <scope>NUCLEOTIDE SEQUENCE</scope>
</reference>
<gene>
    <name evidence="1" type="ORF">Tco_0925475</name>
</gene>
<evidence type="ECO:0000313" key="2">
    <source>
        <dbReference type="Proteomes" id="UP001151760"/>
    </source>
</evidence>
<protein>
    <submittedName>
        <fullName evidence="1">Uncharacterized protein</fullName>
    </submittedName>
</protein>
<reference evidence="1" key="2">
    <citation type="submission" date="2022-01" db="EMBL/GenBank/DDBJ databases">
        <authorList>
            <person name="Yamashiro T."/>
            <person name="Shiraishi A."/>
            <person name="Satake H."/>
            <person name="Nakayama K."/>
        </authorList>
    </citation>
    <scope>NUCLEOTIDE SEQUENCE</scope>
</reference>
<comment type="caution">
    <text evidence="1">The sequence shown here is derived from an EMBL/GenBank/DDBJ whole genome shotgun (WGS) entry which is preliminary data.</text>
</comment>
<accession>A0ABQ5D9W8</accession>
<sequence length="252" mass="29197">MARKCTPSKRPRNTAWFKEKLMLVEAQEAGQILDEEQLTFLADLGIDEAPVPYFDLYTNDMLNQDEQEMMYFEQTHFVDFLDNEINNDSNIISYSQYLQETQNAGIQDTNSSASNDLLVLSLFKQMTDQVANLDKENQTNKMVNESLTAELERYKEYLGAYTSDCDDLSSSKVVLMANLSSYDSDVLLKVPYFDLYTNDMLNQDEQEMIFSVGDLLGLKDFKMILRVTTAQLQLLSDYYCWKDYADRDEIKD</sequence>
<name>A0ABQ5D9W8_9ASTR</name>